<evidence type="ECO:0000313" key="3">
    <source>
        <dbReference type="EMBL" id="KAJ9161504.1"/>
    </source>
</evidence>
<dbReference type="Pfam" id="PF22960">
    <property type="entry name" value="WHD_UBR1"/>
    <property type="match status" value="1"/>
</dbReference>
<feature type="compositionally biased region" description="Basic and acidic residues" evidence="1">
    <location>
        <begin position="489"/>
        <end position="498"/>
    </location>
</feature>
<dbReference type="AlphaFoldDB" id="A0AA38RWX2"/>
<name>A0AA38RWX2_9PEZI</name>
<feature type="compositionally biased region" description="Basic and acidic residues" evidence="1">
    <location>
        <begin position="123"/>
        <end position="138"/>
    </location>
</feature>
<keyword evidence="4" id="KW-1185">Reference proteome</keyword>
<sequence length="795" mass="85899">MVLAVPENMQLLLGGSAETMAELPQQAFALNLSDDVLEGMIESVRSGQEIQLSLGDTPSFLFADQEHKITQPSPDFEFDLFISKSPTSNLQRLATPAMSILSQKNRNALLRQKQGTHGKAKPKPRETKENKPAKDNKTENVAARPLSKAEKEQADIDALSARFHQAEADRVGNSTMILEGPIQVKAGKLKAGRGQLLSRPSALPRSQPGSPALAGTGSPSLGPTSNNAAQEKARKLRFPLIHELAARDQTFGDLQPKWQGETDADFHTHLEKVANFEPASQKWTLKKNCWFELDVFAYPYAKEDDRQRAIDNAIRKYDQKRLPVSDPLWQKLLPISERGKGICLSKVQAAIAKGPAAPAPKINVQSPKASSPSVDSEREDSGSSSTNKAKVGSEPMARTNSGSKTKKVSEAQAQAKRLMSGKPAKTAAPKPTSKPSSAKTSPKVSPTKPASKAGTGKGGRVLSKEFISDSDSDSSEEAPLSKTTAASKRAHEIKDLKKATAAKADTVKATTPKPKQQPAERATEQPKPVEKPRDVPVPKAKPAPAKSNAPAPKIMDSIRAEGAKPKPVRAPKRSRDDDEDDSSSSGTPLSKRLKQNRDHAVSKPRPSEPPAAKHRKSDSSQNSRSSQSSTSSAKAKTSPVKSSPLASSPPTNASEIDAAAAADERDTIAVVAAKKRKFESTARAGEKKALADRYDKSQSSAADPYDKSDSSDSSLIKRAKHGHGRSSNGAAEISEATRKQAHRFKTFYTQYEALHRELSALEDPPEEQVQELLEMHNRLCRIKDRIRRDVGDGSQ</sequence>
<feature type="domain" description="E3 ubiquitin-protein ligase UBR1-like winged-helix" evidence="2">
    <location>
        <begin position="238"/>
        <end position="319"/>
    </location>
</feature>
<gene>
    <name evidence="3" type="ORF">NKR19_g2252</name>
</gene>
<feature type="compositionally biased region" description="Low complexity" evidence="1">
    <location>
        <begin position="422"/>
        <end position="453"/>
    </location>
</feature>
<organism evidence="3 4">
    <name type="scientific">Coniochaeta hoffmannii</name>
    <dbReference type="NCBI Taxonomy" id="91930"/>
    <lineage>
        <taxon>Eukaryota</taxon>
        <taxon>Fungi</taxon>
        <taxon>Dikarya</taxon>
        <taxon>Ascomycota</taxon>
        <taxon>Pezizomycotina</taxon>
        <taxon>Sordariomycetes</taxon>
        <taxon>Sordariomycetidae</taxon>
        <taxon>Coniochaetales</taxon>
        <taxon>Coniochaetaceae</taxon>
        <taxon>Coniochaeta</taxon>
    </lineage>
</organism>
<reference evidence="3" key="1">
    <citation type="submission" date="2022-07" db="EMBL/GenBank/DDBJ databases">
        <title>Fungi with potential for degradation of polypropylene.</title>
        <authorList>
            <person name="Gostincar C."/>
        </authorList>
    </citation>
    <scope>NUCLEOTIDE SEQUENCE</scope>
    <source>
        <strain evidence="3">EXF-13287</strain>
    </source>
</reference>
<feature type="compositionally biased region" description="Low complexity" evidence="1">
    <location>
        <begin position="499"/>
        <end position="514"/>
    </location>
</feature>
<feature type="compositionally biased region" description="Basic and acidic residues" evidence="1">
    <location>
        <begin position="678"/>
        <end position="696"/>
    </location>
</feature>
<evidence type="ECO:0000313" key="4">
    <source>
        <dbReference type="Proteomes" id="UP001174691"/>
    </source>
</evidence>
<evidence type="ECO:0000256" key="1">
    <source>
        <dbReference type="SAM" id="MobiDB-lite"/>
    </source>
</evidence>
<feature type="region of interest" description="Disordered" evidence="1">
    <location>
        <begin position="198"/>
        <end position="229"/>
    </location>
</feature>
<feature type="compositionally biased region" description="Polar residues" evidence="1">
    <location>
        <begin position="217"/>
        <end position="229"/>
    </location>
</feature>
<dbReference type="EMBL" id="JANBVN010000022">
    <property type="protein sequence ID" value="KAJ9161504.1"/>
    <property type="molecule type" value="Genomic_DNA"/>
</dbReference>
<proteinExistence type="predicted"/>
<dbReference type="SUPFAM" id="SSF46785">
    <property type="entry name" value="Winged helix' DNA-binding domain"/>
    <property type="match status" value="1"/>
</dbReference>
<dbReference type="InterPro" id="IPR036390">
    <property type="entry name" value="WH_DNA-bd_sf"/>
</dbReference>
<evidence type="ECO:0000259" key="2">
    <source>
        <dbReference type="Pfam" id="PF22960"/>
    </source>
</evidence>
<feature type="region of interest" description="Disordered" evidence="1">
    <location>
        <begin position="355"/>
        <end position="737"/>
    </location>
</feature>
<feature type="region of interest" description="Disordered" evidence="1">
    <location>
        <begin position="112"/>
        <end position="153"/>
    </location>
</feature>
<dbReference type="Proteomes" id="UP001174691">
    <property type="component" value="Unassembled WGS sequence"/>
</dbReference>
<feature type="compositionally biased region" description="Polar residues" evidence="1">
    <location>
        <begin position="363"/>
        <end position="374"/>
    </location>
</feature>
<protein>
    <submittedName>
        <fullName evidence="3">COM1 regulatory protein</fullName>
    </submittedName>
</protein>
<feature type="compositionally biased region" description="Polar residues" evidence="1">
    <location>
        <begin position="645"/>
        <end position="654"/>
    </location>
</feature>
<feature type="compositionally biased region" description="Low complexity" evidence="1">
    <location>
        <begin position="619"/>
        <end position="644"/>
    </location>
</feature>
<feature type="compositionally biased region" description="Basic and acidic residues" evidence="1">
    <location>
        <begin position="521"/>
        <end position="536"/>
    </location>
</feature>
<dbReference type="Gene3D" id="1.10.10.2670">
    <property type="entry name" value="E3 ubiquitin-protein ligase"/>
    <property type="match status" value="1"/>
</dbReference>
<comment type="caution">
    <text evidence="3">The sequence shown here is derived from an EMBL/GenBank/DDBJ whole genome shotgun (WGS) entry which is preliminary data.</text>
</comment>
<dbReference type="InterPro" id="IPR055194">
    <property type="entry name" value="UBR1-like_WH"/>
</dbReference>
<feature type="compositionally biased region" description="Low complexity" evidence="1">
    <location>
        <begin position="537"/>
        <end position="553"/>
    </location>
</feature>
<accession>A0AA38RWX2</accession>
<dbReference type="InterPro" id="IPR042065">
    <property type="entry name" value="E3_ELL-like"/>
</dbReference>